<dbReference type="GeneID" id="63702540"/>
<gene>
    <name evidence="1" type="ORF">EURHEDRAFT_543428</name>
</gene>
<keyword evidence="2" id="KW-1185">Reference proteome</keyword>
<dbReference type="Gene3D" id="3.40.50.1580">
    <property type="entry name" value="Nucleoside phosphorylase domain"/>
    <property type="match status" value="1"/>
</dbReference>
<organism evidence="1 2">
    <name type="scientific">Aspergillus ruber (strain CBS 135680)</name>
    <dbReference type="NCBI Taxonomy" id="1388766"/>
    <lineage>
        <taxon>Eukaryota</taxon>
        <taxon>Fungi</taxon>
        <taxon>Dikarya</taxon>
        <taxon>Ascomycota</taxon>
        <taxon>Pezizomycotina</taxon>
        <taxon>Eurotiomycetes</taxon>
        <taxon>Eurotiomycetidae</taxon>
        <taxon>Eurotiales</taxon>
        <taxon>Aspergillaceae</taxon>
        <taxon>Aspergillus</taxon>
        <taxon>Aspergillus subgen. Aspergillus</taxon>
    </lineage>
</organism>
<dbReference type="RefSeq" id="XP_040636152.1">
    <property type="nucleotide sequence ID" value="XM_040787416.1"/>
</dbReference>
<dbReference type="AlphaFoldDB" id="A0A017S777"/>
<dbReference type="GO" id="GO:0003824">
    <property type="term" value="F:catalytic activity"/>
    <property type="evidence" value="ECO:0007669"/>
    <property type="project" value="InterPro"/>
</dbReference>
<accession>A0A017S777</accession>
<dbReference type="EMBL" id="KK088436">
    <property type="protein sequence ID" value="EYE92464.1"/>
    <property type="molecule type" value="Genomic_DNA"/>
</dbReference>
<dbReference type="PANTHER" id="PTHR46082:SF11">
    <property type="entry name" value="AAA+ ATPASE DOMAIN-CONTAINING PROTEIN-RELATED"/>
    <property type="match status" value="1"/>
</dbReference>
<reference evidence="2" key="1">
    <citation type="journal article" date="2014" name="Nat. Commun.">
        <title>Genomic adaptations of the halophilic Dead Sea filamentous fungus Eurotium rubrum.</title>
        <authorList>
            <person name="Kis-Papo T."/>
            <person name="Weig A.R."/>
            <person name="Riley R."/>
            <person name="Persoh D."/>
            <person name="Salamov A."/>
            <person name="Sun H."/>
            <person name="Lipzen A."/>
            <person name="Wasser S.P."/>
            <person name="Rambold G."/>
            <person name="Grigoriev I.V."/>
            <person name="Nevo E."/>
        </authorList>
    </citation>
    <scope>NUCLEOTIDE SEQUENCE [LARGE SCALE GENOMIC DNA]</scope>
    <source>
        <strain evidence="2">CBS 135680</strain>
    </source>
</reference>
<dbReference type="HOGENOM" id="CLU_000288_34_22_1"/>
<dbReference type="Proteomes" id="UP000019804">
    <property type="component" value="Unassembled WGS sequence"/>
</dbReference>
<evidence type="ECO:0000313" key="2">
    <source>
        <dbReference type="Proteomes" id="UP000019804"/>
    </source>
</evidence>
<dbReference type="InterPro" id="IPR053137">
    <property type="entry name" value="NLR-like"/>
</dbReference>
<sequence length="312" mass="34252">MAGYMCPHYEDYTVGIICALGFEMNAVRHVLDREHVNLPIKPNDSNIYILGEIKRHNVAIACLPGSQSKSSAAIAATNMARIFPMVRYRFLVGIGGGAPSENNDTRLGDVVYDYGKGTESGFTHKTFTGSPPAALRATIYKMQSDHLSRSSQISGYLRRLILQPCVGYQRPSEEDTRFQADYPHTSGQQSCGQCDRTRCFQTSLRPEDDPRIFYKLIASGDRMIKSAAKRIAISNGLGGSVLCFKMEAAGLIIEFPCVASRGISDYADSHKNDAWQPYAAATAAACARELLTHLEPEQVSRIILSDLAGKFP</sequence>
<dbReference type="InterPro" id="IPR035994">
    <property type="entry name" value="Nucleoside_phosphorylase_sf"/>
</dbReference>
<name>A0A017S777_ASPRC</name>
<protein>
    <submittedName>
        <fullName evidence="1">Purine and uridine phosphorylase</fullName>
    </submittedName>
</protein>
<dbReference type="STRING" id="1388766.A0A017S777"/>
<dbReference type="GO" id="GO:0009116">
    <property type="term" value="P:nucleoside metabolic process"/>
    <property type="evidence" value="ECO:0007669"/>
    <property type="project" value="InterPro"/>
</dbReference>
<dbReference type="PANTHER" id="PTHR46082">
    <property type="entry name" value="ATP/GTP-BINDING PROTEIN-RELATED"/>
    <property type="match status" value="1"/>
</dbReference>
<dbReference type="OrthoDB" id="1577640at2759"/>
<dbReference type="SUPFAM" id="SSF53167">
    <property type="entry name" value="Purine and uridine phosphorylases"/>
    <property type="match status" value="1"/>
</dbReference>
<proteinExistence type="predicted"/>
<evidence type="ECO:0000313" key="1">
    <source>
        <dbReference type="EMBL" id="EYE92464.1"/>
    </source>
</evidence>